<feature type="domain" description="M23ase beta-sheet core" evidence="1">
    <location>
        <begin position="55"/>
        <end position="145"/>
    </location>
</feature>
<dbReference type="EMBL" id="MVHJ01000024">
    <property type="protein sequence ID" value="ORA02751.1"/>
    <property type="molecule type" value="Genomic_DNA"/>
</dbReference>
<dbReference type="Pfam" id="PF01551">
    <property type="entry name" value="Peptidase_M23"/>
    <property type="match status" value="1"/>
</dbReference>
<dbReference type="Proteomes" id="UP000192366">
    <property type="component" value="Unassembled WGS sequence"/>
</dbReference>
<dbReference type="InterPro" id="IPR050570">
    <property type="entry name" value="Cell_wall_metabolism_enzyme"/>
</dbReference>
<dbReference type="Gene3D" id="2.70.70.10">
    <property type="entry name" value="Glucose Permease (Domain IIA)"/>
    <property type="match status" value="1"/>
</dbReference>
<name>A0A1W9YRN8_MYCBA</name>
<dbReference type="SUPFAM" id="SSF51261">
    <property type="entry name" value="Duplicated hybrid motif"/>
    <property type="match status" value="1"/>
</dbReference>
<sequence length="162" mass="17320">MPNIADSSVHVEEIARATAFAQERAQREARLQRPRFMFPTTGIQTSAFGSRWGTLHAGLDIANAVGTPIYAATDGEVIAAGPTAGYGMWVKIRAADGTVTLYGHIDTATVQFGDRVMAGDQIATMGNRGNSTGPHLHFEVHLNGSLKADPMSWLRARGAARD</sequence>
<evidence type="ECO:0000259" key="1">
    <source>
        <dbReference type="Pfam" id="PF01551"/>
    </source>
</evidence>
<dbReference type="InterPro" id="IPR016047">
    <property type="entry name" value="M23ase_b-sheet_dom"/>
</dbReference>
<dbReference type="STRING" id="564198.BST17_21730"/>
<keyword evidence="2" id="KW-0645">Protease</keyword>
<gene>
    <name evidence="2" type="ORF">BST17_21730</name>
</gene>
<reference evidence="2 3" key="1">
    <citation type="submission" date="2017-02" db="EMBL/GenBank/DDBJ databases">
        <title>The new phylogeny of genus Mycobacterium.</title>
        <authorList>
            <person name="Tortoli E."/>
            <person name="Trovato A."/>
            <person name="Cirillo D.M."/>
        </authorList>
    </citation>
    <scope>NUCLEOTIDE SEQUENCE [LARGE SCALE GENOMIC DNA]</scope>
    <source>
        <strain evidence="2 3">DSM 45578</strain>
    </source>
</reference>
<proteinExistence type="predicted"/>
<comment type="caution">
    <text evidence="2">The sequence shown here is derived from an EMBL/GenBank/DDBJ whole genome shotgun (WGS) entry which is preliminary data.</text>
</comment>
<keyword evidence="3" id="KW-1185">Reference proteome</keyword>
<dbReference type="PANTHER" id="PTHR21666">
    <property type="entry name" value="PEPTIDASE-RELATED"/>
    <property type="match status" value="1"/>
</dbReference>
<dbReference type="GO" id="GO:0004222">
    <property type="term" value="F:metalloendopeptidase activity"/>
    <property type="evidence" value="ECO:0007669"/>
    <property type="project" value="TreeGrafter"/>
</dbReference>
<evidence type="ECO:0000313" key="2">
    <source>
        <dbReference type="EMBL" id="ORA02751.1"/>
    </source>
</evidence>
<dbReference type="AlphaFoldDB" id="A0A1W9YRN8"/>
<keyword evidence="2" id="KW-0482">Metalloprotease</keyword>
<dbReference type="InterPro" id="IPR011055">
    <property type="entry name" value="Dup_hybrid_motif"/>
</dbReference>
<accession>A0A1W9YRN8</accession>
<keyword evidence="2" id="KW-0378">Hydrolase</keyword>
<dbReference type="PANTHER" id="PTHR21666:SF270">
    <property type="entry name" value="MUREIN HYDROLASE ACTIVATOR ENVC"/>
    <property type="match status" value="1"/>
</dbReference>
<dbReference type="GO" id="GO:0006508">
    <property type="term" value="P:proteolysis"/>
    <property type="evidence" value="ECO:0007669"/>
    <property type="project" value="UniProtKB-KW"/>
</dbReference>
<protein>
    <submittedName>
        <fullName evidence="2">Metalloprotease</fullName>
    </submittedName>
</protein>
<evidence type="ECO:0000313" key="3">
    <source>
        <dbReference type="Proteomes" id="UP000192366"/>
    </source>
</evidence>
<dbReference type="CDD" id="cd12797">
    <property type="entry name" value="M23_peptidase"/>
    <property type="match status" value="1"/>
</dbReference>
<organism evidence="2 3">
    <name type="scientific">Mycolicibacterium bacteremicum</name>
    <name type="common">Mycobacterium bacteremicum</name>
    <dbReference type="NCBI Taxonomy" id="564198"/>
    <lineage>
        <taxon>Bacteria</taxon>
        <taxon>Bacillati</taxon>
        <taxon>Actinomycetota</taxon>
        <taxon>Actinomycetes</taxon>
        <taxon>Mycobacteriales</taxon>
        <taxon>Mycobacteriaceae</taxon>
        <taxon>Mycolicibacterium</taxon>
    </lineage>
</organism>